<dbReference type="SUPFAM" id="SSF47473">
    <property type="entry name" value="EF-hand"/>
    <property type="match status" value="1"/>
</dbReference>
<evidence type="ECO:0000259" key="2">
    <source>
        <dbReference type="PROSITE" id="PS50222"/>
    </source>
</evidence>
<accession>A0A1J4KHC1</accession>
<dbReference type="AlphaFoldDB" id="A0A1J4KHC1"/>
<comment type="caution">
    <text evidence="3">The sequence shown here is derived from an EMBL/GenBank/DDBJ whole genome shotgun (WGS) entry which is preliminary data.</text>
</comment>
<keyword evidence="1" id="KW-0106">Calcium</keyword>
<gene>
    <name evidence="3" type="ORF">TRFO_19776</name>
</gene>
<evidence type="ECO:0000256" key="1">
    <source>
        <dbReference type="ARBA" id="ARBA00022837"/>
    </source>
</evidence>
<dbReference type="EMBL" id="MLAK01000601">
    <property type="protein sequence ID" value="OHT10807.1"/>
    <property type="molecule type" value="Genomic_DNA"/>
</dbReference>
<dbReference type="Gene3D" id="1.10.238.10">
    <property type="entry name" value="EF-hand"/>
    <property type="match status" value="1"/>
</dbReference>
<dbReference type="InterPro" id="IPR018247">
    <property type="entry name" value="EF_Hand_1_Ca_BS"/>
</dbReference>
<dbReference type="VEuPathDB" id="TrichDB:TRFO_19776"/>
<dbReference type="GeneID" id="94835700"/>
<dbReference type="SMART" id="SM00054">
    <property type="entry name" value="EFh"/>
    <property type="match status" value="2"/>
</dbReference>
<feature type="domain" description="EF-hand" evidence="2">
    <location>
        <begin position="36"/>
        <end position="71"/>
    </location>
</feature>
<dbReference type="PROSITE" id="PS50222">
    <property type="entry name" value="EF_HAND_2"/>
    <property type="match status" value="2"/>
</dbReference>
<dbReference type="InterPro" id="IPR011992">
    <property type="entry name" value="EF-hand-dom_pair"/>
</dbReference>
<sequence>MNRLICYLTFPSSFNFYPQNFFLFHFELNSMDFDEFQINDLRLVFQQSDIDQNGLLNEEELRIMLSDFDIDESFAPAMFRIFAGSNTDEDSPTTSTHEKGVGFDDILKFFRVLMSGDIKNFFRLLFNAIDTDKNGALSAAELIDFSRLVGDPLSCAQAKMIIDQCDQTSSDGSIGFEKFWVLYSSEQVGNTSGYSNYDVNYSIDDNQDYYYDAEIFINEDACSTPLATF</sequence>
<reference evidence="3" key="1">
    <citation type="submission" date="2016-10" db="EMBL/GenBank/DDBJ databases">
        <authorList>
            <person name="Benchimol M."/>
            <person name="Almeida L.G."/>
            <person name="Vasconcelos A.T."/>
            <person name="Perreira-Neves A."/>
            <person name="Rosa I.A."/>
            <person name="Tasca T."/>
            <person name="Bogo M.R."/>
            <person name="de Souza W."/>
        </authorList>
    </citation>
    <scope>NUCLEOTIDE SEQUENCE [LARGE SCALE GENOMIC DNA]</scope>
    <source>
        <strain evidence="3">K</strain>
    </source>
</reference>
<dbReference type="PROSITE" id="PS00018">
    <property type="entry name" value="EF_HAND_1"/>
    <property type="match status" value="2"/>
</dbReference>
<dbReference type="RefSeq" id="XP_068363943.1">
    <property type="nucleotide sequence ID" value="XM_068500996.1"/>
</dbReference>
<protein>
    <submittedName>
        <fullName evidence="3">Calmodulin</fullName>
    </submittedName>
</protein>
<dbReference type="GO" id="GO:0005509">
    <property type="term" value="F:calcium ion binding"/>
    <property type="evidence" value="ECO:0007669"/>
    <property type="project" value="InterPro"/>
</dbReference>
<dbReference type="InterPro" id="IPR002048">
    <property type="entry name" value="EF_hand_dom"/>
</dbReference>
<dbReference type="Proteomes" id="UP000179807">
    <property type="component" value="Unassembled WGS sequence"/>
</dbReference>
<organism evidence="3 4">
    <name type="scientific">Tritrichomonas foetus</name>
    <dbReference type="NCBI Taxonomy" id="1144522"/>
    <lineage>
        <taxon>Eukaryota</taxon>
        <taxon>Metamonada</taxon>
        <taxon>Parabasalia</taxon>
        <taxon>Tritrichomonadida</taxon>
        <taxon>Tritrichomonadidae</taxon>
        <taxon>Tritrichomonas</taxon>
    </lineage>
</organism>
<evidence type="ECO:0000313" key="4">
    <source>
        <dbReference type="Proteomes" id="UP000179807"/>
    </source>
</evidence>
<evidence type="ECO:0000313" key="3">
    <source>
        <dbReference type="EMBL" id="OHT10807.1"/>
    </source>
</evidence>
<name>A0A1J4KHC1_9EUKA</name>
<proteinExistence type="predicted"/>
<keyword evidence="4" id="KW-1185">Reference proteome</keyword>
<feature type="domain" description="EF-hand" evidence="2">
    <location>
        <begin position="117"/>
        <end position="152"/>
    </location>
</feature>